<keyword evidence="2" id="KW-1185">Reference proteome</keyword>
<proteinExistence type="predicted"/>
<comment type="caution">
    <text evidence="1">The sequence shown here is derived from an EMBL/GenBank/DDBJ whole genome shotgun (WGS) entry which is preliminary data.</text>
</comment>
<reference evidence="2" key="1">
    <citation type="submission" date="2016-01" db="EMBL/GenBank/DDBJ databases">
        <authorList>
            <person name="Mitreva M."/>
            <person name="Pepin K.H."/>
            <person name="Mihindukulasuriya K.A."/>
            <person name="Fulton R."/>
            <person name="Fronick C."/>
            <person name="O'Laughlin M."/>
            <person name="Miner T."/>
            <person name="Herter B."/>
            <person name="Rosa B.A."/>
            <person name="Cordes M."/>
            <person name="Tomlinson C."/>
            <person name="Wollam A."/>
            <person name="Palsikar V.B."/>
            <person name="Mardis E.R."/>
            <person name="Wilson R.K."/>
        </authorList>
    </citation>
    <scope>NUCLEOTIDE SEQUENCE [LARGE SCALE GENOMIC DNA]</scope>
    <source>
        <strain evidence="2">KA00185</strain>
    </source>
</reference>
<protein>
    <submittedName>
        <fullName evidence="1">Uncharacterized protein</fullName>
    </submittedName>
</protein>
<dbReference type="AlphaFoldDB" id="A0A134AK06"/>
<dbReference type="EMBL" id="LSDD01000055">
    <property type="protein sequence ID" value="KXB68005.1"/>
    <property type="molecule type" value="Genomic_DNA"/>
</dbReference>
<evidence type="ECO:0000313" key="1">
    <source>
        <dbReference type="EMBL" id="KXB68005.1"/>
    </source>
</evidence>
<dbReference type="STRING" id="157687.HMPREF3180_00785"/>
<gene>
    <name evidence="1" type="ORF">HMPREF3180_00785</name>
</gene>
<sequence>MDSCKPAIQMGNSIKYSRKKFDVSALIKKVIYGKIKENVLNK</sequence>
<name>A0A134AK06_9FUSO</name>
<dbReference type="PATRIC" id="fig|157687.3.peg.781"/>
<organism evidence="1 2">
    <name type="scientific">Leptotrichia wadei</name>
    <dbReference type="NCBI Taxonomy" id="157687"/>
    <lineage>
        <taxon>Bacteria</taxon>
        <taxon>Fusobacteriati</taxon>
        <taxon>Fusobacteriota</taxon>
        <taxon>Fusobacteriia</taxon>
        <taxon>Fusobacteriales</taxon>
        <taxon>Leptotrichiaceae</taxon>
        <taxon>Leptotrichia</taxon>
    </lineage>
</organism>
<accession>A0A134AK06</accession>
<evidence type="ECO:0000313" key="2">
    <source>
        <dbReference type="Proteomes" id="UP000070483"/>
    </source>
</evidence>
<dbReference type="Proteomes" id="UP000070483">
    <property type="component" value="Unassembled WGS sequence"/>
</dbReference>